<feature type="signal peptide" evidence="6">
    <location>
        <begin position="1"/>
        <end position="29"/>
    </location>
</feature>
<evidence type="ECO:0000256" key="6">
    <source>
        <dbReference type="RuleBase" id="RU367044"/>
    </source>
</evidence>
<sequence length="147" mass="17461">MGSGNSNFKFIVFFVFMAVSSVSVPLVDGIIFDTITVFVQNDLENNQPLTVHCQSRDDDLGEHTLAHRQDIHWSFHIDIFQWTRFWCSMQWSNSTGQIVQGTYDIYFVRRDWRLCGDNCYWSIRESGWYLYHKDGEGLYFMYKWPSN</sequence>
<keyword evidence="4 6" id="KW-0964">Secreted</keyword>
<evidence type="ECO:0000256" key="1">
    <source>
        <dbReference type="ARBA" id="ARBA00004613"/>
    </source>
</evidence>
<comment type="subcellular location">
    <subcellularLocation>
        <location evidence="1 6">Secreted</location>
    </subcellularLocation>
</comment>
<dbReference type="AlphaFoldDB" id="A0AAD4SKR4"/>
<proteinExistence type="inferred from homology"/>
<organism evidence="7 8">
    <name type="scientific">Papaver atlanticum</name>
    <dbReference type="NCBI Taxonomy" id="357466"/>
    <lineage>
        <taxon>Eukaryota</taxon>
        <taxon>Viridiplantae</taxon>
        <taxon>Streptophyta</taxon>
        <taxon>Embryophyta</taxon>
        <taxon>Tracheophyta</taxon>
        <taxon>Spermatophyta</taxon>
        <taxon>Magnoliopsida</taxon>
        <taxon>Ranunculales</taxon>
        <taxon>Papaveraceae</taxon>
        <taxon>Papaveroideae</taxon>
        <taxon>Papaver</taxon>
    </lineage>
</organism>
<feature type="chain" id="PRO_5041769091" description="S-protein homolog" evidence="6">
    <location>
        <begin position="30"/>
        <end position="147"/>
    </location>
</feature>
<dbReference type="EMBL" id="JAJJMB010010308">
    <property type="protein sequence ID" value="KAI3909900.1"/>
    <property type="molecule type" value="Genomic_DNA"/>
</dbReference>
<comment type="caution">
    <text evidence="7">The sequence shown here is derived from an EMBL/GenBank/DDBJ whole genome shotgun (WGS) entry which is preliminary data.</text>
</comment>
<reference evidence="7" key="1">
    <citation type="submission" date="2022-04" db="EMBL/GenBank/DDBJ databases">
        <title>A functionally conserved STORR gene fusion in Papaver species that diverged 16.8 million years ago.</title>
        <authorList>
            <person name="Catania T."/>
        </authorList>
    </citation>
    <scope>NUCLEOTIDE SEQUENCE</scope>
    <source>
        <strain evidence="7">S-188037</strain>
    </source>
</reference>
<comment type="similarity">
    <text evidence="2 6">Belongs to the plant self-incompatibility (S1) protein family.</text>
</comment>
<evidence type="ECO:0000256" key="5">
    <source>
        <dbReference type="ARBA" id="ARBA00022729"/>
    </source>
</evidence>
<keyword evidence="5 6" id="KW-0732">Signal</keyword>
<dbReference type="InterPro" id="IPR010264">
    <property type="entry name" value="Self-incomp_S1"/>
</dbReference>
<evidence type="ECO:0000313" key="7">
    <source>
        <dbReference type="EMBL" id="KAI3909900.1"/>
    </source>
</evidence>
<dbReference type="PANTHER" id="PTHR31232:SF155">
    <property type="entry name" value="PLANT SELF-INCOMPATIBILITY PROTEIN S1 FAMILY"/>
    <property type="match status" value="1"/>
</dbReference>
<dbReference type="Pfam" id="PF05938">
    <property type="entry name" value="Self-incomp_S1"/>
    <property type="match status" value="1"/>
</dbReference>
<dbReference type="PANTHER" id="PTHR31232">
    <property type="match status" value="1"/>
</dbReference>
<evidence type="ECO:0000256" key="4">
    <source>
        <dbReference type="ARBA" id="ARBA00022525"/>
    </source>
</evidence>
<name>A0AAD4SKR4_9MAGN</name>
<evidence type="ECO:0000256" key="3">
    <source>
        <dbReference type="ARBA" id="ARBA00022471"/>
    </source>
</evidence>
<evidence type="ECO:0000313" key="8">
    <source>
        <dbReference type="Proteomes" id="UP001202328"/>
    </source>
</evidence>
<evidence type="ECO:0000256" key="2">
    <source>
        <dbReference type="ARBA" id="ARBA00005581"/>
    </source>
</evidence>
<dbReference type="GO" id="GO:0005576">
    <property type="term" value="C:extracellular region"/>
    <property type="evidence" value="ECO:0007669"/>
    <property type="project" value="UniProtKB-SubCell"/>
</dbReference>
<dbReference type="GO" id="GO:0060320">
    <property type="term" value="P:rejection of self pollen"/>
    <property type="evidence" value="ECO:0007669"/>
    <property type="project" value="UniProtKB-KW"/>
</dbReference>
<keyword evidence="8" id="KW-1185">Reference proteome</keyword>
<protein>
    <recommendedName>
        <fullName evidence="6">S-protein homolog</fullName>
    </recommendedName>
</protein>
<accession>A0AAD4SKR4</accession>
<dbReference type="Proteomes" id="UP001202328">
    <property type="component" value="Unassembled WGS sequence"/>
</dbReference>
<gene>
    <name evidence="7" type="ORF">MKW98_012954</name>
</gene>
<keyword evidence="3 6" id="KW-0713">Self-incompatibility</keyword>